<dbReference type="InterPro" id="IPR001394">
    <property type="entry name" value="Peptidase_C19_UCH"/>
</dbReference>
<comment type="similarity">
    <text evidence="1">Belongs to the peptidase C19 family.</text>
</comment>
<proteinExistence type="inferred from homology"/>
<dbReference type="SUPFAM" id="SSF54001">
    <property type="entry name" value="Cysteine proteinases"/>
    <property type="match status" value="1"/>
</dbReference>
<dbReference type="Pfam" id="PF00443">
    <property type="entry name" value="UCH"/>
    <property type="match status" value="1"/>
</dbReference>
<dbReference type="GO" id="GO:0004843">
    <property type="term" value="F:cysteine-type deubiquitinase activity"/>
    <property type="evidence" value="ECO:0007669"/>
    <property type="project" value="UniProtKB-UniRule"/>
</dbReference>
<dbReference type="OrthoDB" id="2420415at2759"/>
<keyword evidence="4" id="KW-1185">Reference proteome</keyword>
<evidence type="ECO:0000256" key="1">
    <source>
        <dbReference type="RuleBase" id="RU366025"/>
    </source>
</evidence>
<comment type="caution">
    <text evidence="3">The sequence shown here is derived from an EMBL/GenBank/DDBJ whole genome shotgun (WGS) entry which is preliminary data.</text>
</comment>
<dbReference type="STRING" id="329046.A0A1Y2D164"/>
<dbReference type="PROSITE" id="PS00972">
    <property type="entry name" value="USP_1"/>
    <property type="match status" value="1"/>
</dbReference>
<keyword evidence="1" id="KW-0378">Hydrolase</keyword>
<dbReference type="InterPro" id="IPR038765">
    <property type="entry name" value="Papain-like_cys_pep_sf"/>
</dbReference>
<feature type="domain" description="USP" evidence="2">
    <location>
        <begin position="312"/>
        <end position="610"/>
    </location>
</feature>
<organism evidence="3 4">
    <name type="scientific">Rhizoclosmatium globosum</name>
    <dbReference type="NCBI Taxonomy" id="329046"/>
    <lineage>
        <taxon>Eukaryota</taxon>
        <taxon>Fungi</taxon>
        <taxon>Fungi incertae sedis</taxon>
        <taxon>Chytridiomycota</taxon>
        <taxon>Chytridiomycota incertae sedis</taxon>
        <taxon>Chytridiomycetes</taxon>
        <taxon>Chytridiales</taxon>
        <taxon>Chytriomycetaceae</taxon>
        <taxon>Rhizoclosmatium</taxon>
    </lineage>
</organism>
<dbReference type="Proteomes" id="UP000193642">
    <property type="component" value="Unassembled WGS sequence"/>
</dbReference>
<dbReference type="Gene3D" id="3.90.70.10">
    <property type="entry name" value="Cysteine proteinases"/>
    <property type="match status" value="2"/>
</dbReference>
<evidence type="ECO:0000259" key="2">
    <source>
        <dbReference type="PROSITE" id="PS50235"/>
    </source>
</evidence>
<dbReference type="PROSITE" id="PS00973">
    <property type="entry name" value="USP_2"/>
    <property type="match status" value="1"/>
</dbReference>
<dbReference type="InterPro" id="IPR050164">
    <property type="entry name" value="Peptidase_C19"/>
</dbReference>
<dbReference type="PROSITE" id="PS50235">
    <property type="entry name" value="USP_3"/>
    <property type="match status" value="1"/>
</dbReference>
<dbReference type="EMBL" id="MCGO01000003">
    <property type="protein sequence ID" value="ORY52345.1"/>
    <property type="molecule type" value="Genomic_DNA"/>
</dbReference>
<dbReference type="InterPro" id="IPR028889">
    <property type="entry name" value="USP"/>
</dbReference>
<keyword evidence="1" id="KW-0833">Ubl conjugation pathway</keyword>
<evidence type="ECO:0000313" key="4">
    <source>
        <dbReference type="Proteomes" id="UP000193642"/>
    </source>
</evidence>
<dbReference type="GO" id="GO:0016579">
    <property type="term" value="P:protein deubiquitination"/>
    <property type="evidence" value="ECO:0007669"/>
    <property type="project" value="InterPro"/>
</dbReference>
<dbReference type="GO" id="GO:0005829">
    <property type="term" value="C:cytosol"/>
    <property type="evidence" value="ECO:0007669"/>
    <property type="project" value="TreeGrafter"/>
</dbReference>
<protein>
    <recommendedName>
        <fullName evidence="1">Ubiquitin carboxyl-terminal hydrolase</fullName>
        <ecNumber evidence="1">3.4.19.12</ecNumber>
    </recommendedName>
</protein>
<reference evidence="3 4" key="1">
    <citation type="submission" date="2016-07" db="EMBL/GenBank/DDBJ databases">
        <title>Pervasive Adenine N6-methylation of Active Genes in Fungi.</title>
        <authorList>
            <consortium name="DOE Joint Genome Institute"/>
            <person name="Mondo S.J."/>
            <person name="Dannebaum R.O."/>
            <person name="Kuo R.C."/>
            <person name="Labutti K."/>
            <person name="Haridas S."/>
            <person name="Kuo A."/>
            <person name="Salamov A."/>
            <person name="Ahrendt S.R."/>
            <person name="Lipzen A."/>
            <person name="Sullivan W."/>
            <person name="Andreopoulos W.B."/>
            <person name="Clum A."/>
            <person name="Lindquist E."/>
            <person name="Daum C."/>
            <person name="Ramamoorthy G.K."/>
            <person name="Gryganskyi A."/>
            <person name="Culley D."/>
            <person name="Magnuson J.K."/>
            <person name="James T.Y."/>
            <person name="O'Malley M.A."/>
            <person name="Stajich J.E."/>
            <person name="Spatafora J.W."/>
            <person name="Visel A."/>
            <person name="Grigoriev I.V."/>
        </authorList>
    </citation>
    <scope>NUCLEOTIDE SEQUENCE [LARGE SCALE GENOMIC DNA]</scope>
    <source>
        <strain evidence="3 4">JEL800</strain>
    </source>
</reference>
<name>A0A1Y2D164_9FUNG</name>
<gene>
    <name evidence="3" type="ORF">BCR33DRAFT_711676</name>
</gene>
<comment type="catalytic activity">
    <reaction evidence="1">
        <text>Thiol-dependent hydrolysis of ester, thioester, amide, peptide and isopeptide bonds formed by the C-terminal Gly of ubiquitin (a 76-residue protein attached to proteins as an intracellular targeting signal).</text>
        <dbReference type="EC" id="3.4.19.12"/>
    </reaction>
</comment>
<dbReference type="AlphaFoldDB" id="A0A1Y2D164"/>
<keyword evidence="1" id="KW-0788">Thiol protease</keyword>
<dbReference type="EC" id="3.4.19.12" evidence="1"/>
<dbReference type="InterPro" id="IPR018200">
    <property type="entry name" value="USP_CS"/>
</dbReference>
<accession>A0A1Y2D164</accession>
<dbReference type="GO" id="GO:0006508">
    <property type="term" value="P:proteolysis"/>
    <property type="evidence" value="ECO:0007669"/>
    <property type="project" value="UniProtKB-KW"/>
</dbReference>
<dbReference type="GO" id="GO:0005634">
    <property type="term" value="C:nucleus"/>
    <property type="evidence" value="ECO:0007669"/>
    <property type="project" value="TreeGrafter"/>
</dbReference>
<sequence length="623" mass="69179">MSSTAGGETAARVALFIGGGCRSGHEWARVVSAQRFDESARVVCQDCNIHVLLAKDAESLPKKCPVDSAGRHHLHSFVSPSDWTSVCCICEASTGFTLARQALAQPLIDQLFKAKSIDDRLYILSVLITYVKGYLEANGKPINSKNPKFAQYIGGSNQLAVEVMASLGFSFNKTDELYYPVDPAFETIGSSLPQRKHSLFVLEELTVLDWNLKIGLQKANDKDKSIVDKAAGQSLIFGWLGADVTAYNLFNLPAPSSDKPEKYPAHILTTLFQSKAEEQPNLLDELRAGLKIVGEDQGCEDAIELFLETGPIGLENFGNICYLNALIQFYVTIKPLRESVLHHVPDLSHWPRPKNPERFLQLLKDLFLRLSERGGETVSVAVGRDLAVAVLGGWLFPKMVGEVEVDAMEIDGESKKVDSKDLLLNVQQDVGEFMEVFLDMAEKGFANFGILRGQIPSSGNLFFGKTIETLKYLDASGAPKTLIREDEVASSLTLHLKRVQYDVEKGCAVKTDTFMKYYDEIDLGKYFEPPEHLTSKKYRLHAVLQHEGEAGFGHYRIYIRNHESTSDSAAWFLYDDSRVSLISKSVVDATVFKDSTGLTANAYCLMYVEAEKLIDIVQTFVRV</sequence>
<keyword evidence="1" id="KW-0645">Protease</keyword>
<evidence type="ECO:0000313" key="3">
    <source>
        <dbReference type="EMBL" id="ORY52345.1"/>
    </source>
</evidence>
<dbReference type="PANTHER" id="PTHR24006">
    <property type="entry name" value="UBIQUITIN CARBOXYL-TERMINAL HYDROLASE"/>
    <property type="match status" value="1"/>
</dbReference>